<name>A0A3M7QRE1_BRAPC</name>
<proteinExistence type="predicted"/>
<dbReference type="Proteomes" id="UP000276133">
    <property type="component" value="Unassembled WGS sequence"/>
</dbReference>
<gene>
    <name evidence="2" type="ORF">BpHYR1_031319</name>
</gene>
<accession>A0A3M7QRE1</accession>
<organism evidence="2 3">
    <name type="scientific">Brachionus plicatilis</name>
    <name type="common">Marine rotifer</name>
    <name type="synonym">Brachionus muelleri</name>
    <dbReference type="NCBI Taxonomy" id="10195"/>
    <lineage>
        <taxon>Eukaryota</taxon>
        <taxon>Metazoa</taxon>
        <taxon>Spiralia</taxon>
        <taxon>Gnathifera</taxon>
        <taxon>Rotifera</taxon>
        <taxon>Eurotatoria</taxon>
        <taxon>Monogononta</taxon>
        <taxon>Pseudotrocha</taxon>
        <taxon>Ploima</taxon>
        <taxon>Brachionidae</taxon>
        <taxon>Brachionus</taxon>
    </lineage>
</organism>
<feature type="compositionally biased region" description="Basic and acidic residues" evidence="1">
    <location>
        <begin position="28"/>
        <end position="39"/>
    </location>
</feature>
<evidence type="ECO:0000313" key="3">
    <source>
        <dbReference type="Proteomes" id="UP000276133"/>
    </source>
</evidence>
<feature type="region of interest" description="Disordered" evidence="1">
    <location>
        <begin position="28"/>
        <end position="52"/>
    </location>
</feature>
<reference evidence="2 3" key="1">
    <citation type="journal article" date="2018" name="Sci. Rep.">
        <title>Genomic signatures of local adaptation to the degree of environmental predictability in rotifers.</title>
        <authorList>
            <person name="Franch-Gras L."/>
            <person name="Hahn C."/>
            <person name="Garcia-Roger E.M."/>
            <person name="Carmona M.J."/>
            <person name="Serra M."/>
            <person name="Gomez A."/>
        </authorList>
    </citation>
    <scope>NUCLEOTIDE SEQUENCE [LARGE SCALE GENOMIC DNA]</scope>
    <source>
        <strain evidence="2">HYR1</strain>
    </source>
</reference>
<sequence>MKSLSHMDKLNLSLKRIGKKFKLKEILKQSSEKPREKDGLNPNQKSVSKLESSQKSTLIIKEKTKNLTPSSIILNRIDSEMEKISLQNSADNVRIYDSPAQVYPLYTQDMDSLKEYLNTDVLYYDYETSNLMKLNESKSGSTKNLFVQNNQRQVNNGPNPNQVSYCSPNALGTWMPKNSRYEDFTDELLNNQKNLYQIADFQNQVIRSAMDEICQPRGKLSSIEKNESNIPRPKMSNVQSLIVPNQENAIFEGEKFKRNI</sequence>
<protein>
    <submittedName>
        <fullName evidence="2">Uncharacterized protein</fullName>
    </submittedName>
</protein>
<comment type="caution">
    <text evidence="2">The sequence shown here is derived from an EMBL/GenBank/DDBJ whole genome shotgun (WGS) entry which is preliminary data.</text>
</comment>
<keyword evidence="3" id="KW-1185">Reference proteome</keyword>
<dbReference type="AlphaFoldDB" id="A0A3M7QRE1"/>
<evidence type="ECO:0000256" key="1">
    <source>
        <dbReference type="SAM" id="MobiDB-lite"/>
    </source>
</evidence>
<dbReference type="EMBL" id="REGN01005285">
    <property type="protein sequence ID" value="RNA13956.1"/>
    <property type="molecule type" value="Genomic_DNA"/>
</dbReference>
<evidence type="ECO:0000313" key="2">
    <source>
        <dbReference type="EMBL" id="RNA13956.1"/>
    </source>
</evidence>
<feature type="compositionally biased region" description="Polar residues" evidence="1">
    <location>
        <begin position="41"/>
        <end position="52"/>
    </location>
</feature>